<proteinExistence type="predicted"/>
<sequence length="101" mass="11001">MVGPSSESVFRFFGGLFFVFSLSRGRFAPLSLSLRRKMRRPPSLSCVFFSQLGSAEGKGGMKEEDFADLCDSLTAVGREGTELIRSADWVGAFHITAGAQE</sequence>
<gene>
    <name evidence="1" type="ORF">OSIN01602_LOCUS22516</name>
</gene>
<dbReference type="EMBL" id="HBGO01038876">
    <property type="protein sequence ID" value="CAD9362194.1"/>
    <property type="molecule type" value="Transcribed_RNA"/>
</dbReference>
<organism evidence="1">
    <name type="scientific">Trieres chinensis</name>
    <name type="common">Marine centric diatom</name>
    <name type="synonym">Odontella sinensis</name>
    <dbReference type="NCBI Taxonomy" id="1514140"/>
    <lineage>
        <taxon>Eukaryota</taxon>
        <taxon>Sar</taxon>
        <taxon>Stramenopiles</taxon>
        <taxon>Ochrophyta</taxon>
        <taxon>Bacillariophyta</taxon>
        <taxon>Mediophyceae</taxon>
        <taxon>Biddulphiophycidae</taxon>
        <taxon>Eupodiscales</taxon>
        <taxon>Parodontellaceae</taxon>
        <taxon>Trieres</taxon>
    </lineage>
</organism>
<dbReference type="AlphaFoldDB" id="A0A7S2A9Z3"/>
<reference evidence="1" key="1">
    <citation type="submission" date="2021-01" db="EMBL/GenBank/DDBJ databases">
        <authorList>
            <person name="Corre E."/>
            <person name="Pelletier E."/>
            <person name="Niang G."/>
            <person name="Scheremetjew M."/>
            <person name="Finn R."/>
            <person name="Kale V."/>
            <person name="Holt S."/>
            <person name="Cochrane G."/>
            <person name="Meng A."/>
            <person name="Brown T."/>
            <person name="Cohen L."/>
        </authorList>
    </citation>
    <scope>NUCLEOTIDE SEQUENCE</scope>
    <source>
        <strain evidence="1">Grunow 1884</strain>
    </source>
</reference>
<name>A0A7S2A9Z3_TRICV</name>
<evidence type="ECO:0000313" key="1">
    <source>
        <dbReference type="EMBL" id="CAD9362194.1"/>
    </source>
</evidence>
<accession>A0A7S2A9Z3</accession>
<protein>
    <submittedName>
        <fullName evidence="1">Uncharacterized protein</fullName>
    </submittedName>
</protein>